<organism evidence="2">
    <name type="scientific">marine metagenome</name>
    <dbReference type="NCBI Taxonomy" id="408172"/>
    <lineage>
        <taxon>unclassified sequences</taxon>
        <taxon>metagenomes</taxon>
        <taxon>ecological metagenomes</taxon>
    </lineage>
</organism>
<feature type="transmembrane region" description="Helical" evidence="1">
    <location>
        <begin position="21"/>
        <end position="42"/>
    </location>
</feature>
<proteinExistence type="predicted"/>
<dbReference type="EMBL" id="UINC01122275">
    <property type="protein sequence ID" value="SVC97987.1"/>
    <property type="molecule type" value="Genomic_DNA"/>
</dbReference>
<evidence type="ECO:0000256" key="1">
    <source>
        <dbReference type="SAM" id="Phobius"/>
    </source>
</evidence>
<evidence type="ECO:0000313" key="2">
    <source>
        <dbReference type="EMBL" id="SVC97987.1"/>
    </source>
</evidence>
<protein>
    <submittedName>
        <fullName evidence="2">Uncharacterized protein</fullName>
    </submittedName>
</protein>
<gene>
    <name evidence="2" type="ORF">METZ01_LOCUS350841</name>
</gene>
<dbReference type="AlphaFoldDB" id="A0A382RLJ1"/>
<keyword evidence="1" id="KW-0472">Membrane</keyword>
<keyword evidence="1" id="KW-0812">Transmembrane</keyword>
<reference evidence="2" key="1">
    <citation type="submission" date="2018-05" db="EMBL/GenBank/DDBJ databases">
        <authorList>
            <person name="Lanie J.A."/>
            <person name="Ng W.-L."/>
            <person name="Kazmierczak K.M."/>
            <person name="Andrzejewski T.M."/>
            <person name="Davidsen T.M."/>
            <person name="Wayne K.J."/>
            <person name="Tettelin H."/>
            <person name="Glass J.I."/>
            <person name="Rusch D."/>
            <person name="Podicherti R."/>
            <person name="Tsui H.-C.T."/>
            <person name="Winkler M.E."/>
        </authorList>
    </citation>
    <scope>NUCLEOTIDE SEQUENCE</scope>
</reference>
<keyword evidence="1" id="KW-1133">Transmembrane helix</keyword>
<name>A0A382RLJ1_9ZZZZ</name>
<accession>A0A382RLJ1</accession>
<sequence length="44" mass="5311">MKKERNKIEIWLNSYNHIMELIRTLAAITVLILQVIILYHIFSQ</sequence>